<accession>A0A6J4Q2V6</accession>
<protein>
    <submittedName>
        <fullName evidence="2">Uncharacterized protein</fullName>
    </submittedName>
</protein>
<feature type="compositionally biased region" description="Basic and acidic residues" evidence="1">
    <location>
        <begin position="19"/>
        <end position="48"/>
    </location>
</feature>
<organism evidence="2">
    <name type="scientific">uncultured Rubellimicrobium sp</name>
    <dbReference type="NCBI Taxonomy" id="543078"/>
    <lineage>
        <taxon>Bacteria</taxon>
        <taxon>Pseudomonadati</taxon>
        <taxon>Pseudomonadota</taxon>
        <taxon>Alphaproteobacteria</taxon>
        <taxon>Rhodobacterales</taxon>
        <taxon>Roseobacteraceae</taxon>
        <taxon>Rubellimicrobium</taxon>
        <taxon>environmental samples</taxon>
    </lineage>
</organism>
<evidence type="ECO:0000313" key="2">
    <source>
        <dbReference type="EMBL" id="CAA9426555.1"/>
    </source>
</evidence>
<dbReference type="EMBL" id="CADCUU010000380">
    <property type="protein sequence ID" value="CAA9426555.1"/>
    <property type="molecule type" value="Genomic_DNA"/>
</dbReference>
<sequence length="55" mass="5568">GPLSALAAYPGLLDDDVGGADRGRAARPRDVGRPSGRPERAAPDDGREGPGLCRG</sequence>
<feature type="region of interest" description="Disordered" evidence="1">
    <location>
        <begin position="1"/>
        <end position="55"/>
    </location>
</feature>
<feature type="non-terminal residue" evidence="2">
    <location>
        <position position="55"/>
    </location>
</feature>
<proteinExistence type="predicted"/>
<name>A0A6J4Q2V6_9RHOB</name>
<gene>
    <name evidence="2" type="ORF">AVDCRST_MAG15-2545</name>
</gene>
<reference evidence="2" key="1">
    <citation type="submission" date="2020-02" db="EMBL/GenBank/DDBJ databases">
        <authorList>
            <person name="Meier V. D."/>
        </authorList>
    </citation>
    <scope>NUCLEOTIDE SEQUENCE</scope>
    <source>
        <strain evidence="2">AVDCRST_MAG15</strain>
    </source>
</reference>
<dbReference type="AlphaFoldDB" id="A0A6J4Q2V6"/>
<feature type="non-terminal residue" evidence="2">
    <location>
        <position position="1"/>
    </location>
</feature>
<evidence type="ECO:0000256" key="1">
    <source>
        <dbReference type="SAM" id="MobiDB-lite"/>
    </source>
</evidence>